<gene>
    <name evidence="1" type="ORF">HX845_13575</name>
</gene>
<reference evidence="1 2" key="1">
    <citation type="submission" date="2020-04" db="EMBL/GenBank/DDBJ databases">
        <title>Molecular characterization of pseudomonads from Agaricus bisporus reveal novel blotch 2 pathogens in Western Europe.</title>
        <authorList>
            <person name="Taparia T."/>
            <person name="Krijger M."/>
            <person name="Haynes E."/>
            <person name="Elpinstone J.G."/>
            <person name="Noble R."/>
            <person name="Van Der Wolf J."/>
        </authorList>
    </citation>
    <scope>NUCLEOTIDE SEQUENCE [LARGE SCALE GENOMIC DNA]</scope>
    <source>
        <strain evidence="1 2">IPO3738</strain>
    </source>
</reference>
<organism evidence="1 2">
    <name type="scientific">Pseudomonas gingeri</name>
    <dbReference type="NCBI Taxonomy" id="117681"/>
    <lineage>
        <taxon>Bacteria</taxon>
        <taxon>Pseudomonadati</taxon>
        <taxon>Pseudomonadota</taxon>
        <taxon>Gammaproteobacteria</taxon>
        <taxon>Pseudomonadales</taxon>
        <taxon>Pseudomonadaceae</taxon>
        <taxon>Pseudomonas</taxon>
    </lineage>
</organism>
<accession>A0A7Y7XYL6</accession>
<evidence type="ECO:0000313" key="1">
    <source>
        <dbReference type="EMBL" id="NWC14687.1"/>
    </source>
</evidence>
<dbReference type="EMBL" id="JACAQE010000004">
    <property type="protein sequence ID" value="NWC14687.1"/>
    <property type="molecule type" value="Genomic_DNA"/>
</dbReference>
<sequence>MDVKIGAAALVTILAGLAIAFGVSECQRGPLNPPVAADTSAEEKAWLTLEHRIKRTDPAFTEVTRYGETLNIVYQPAKAAEGDEAWPPRLLRVVGQAIAAVNGAPGGKQYTQVTINAQIIAPNDVELTYAMVDFDALKTQPGGYTTFASSPRVLRFSSASLAQARDYCRGPSAQGFYPEFCQRVDSAKARQLLQ</sequence>
<dbReference type="RefSeq" id="WP_017128766.1">
    <property type="nucleotide sequence ID" value="NZ_JACAQE010000004.1"/>
</dbReference>
<name>A0A7Y7XYL6_9PSED</name>
<proteinExistence type="predicted"/>
<comment type="caution">
    <text evidence="1">The sequence shown here is derived from an EMBL/GenBank/DDBJ whole genome shotgun (WGS) entry which is preliminary data.</text>
</comment>
<dbReference type="AlphaFoldDB" id="A0A7Y7XYL6"/>
<protein>
    <submittedName>
        <fullName evidence="1">Uncharacterized protein</fullName>
    </submittedName>
</protein>
<dbReference type="Proteomes" id="UP000517547">
    <property type="component" value="Unassembled WGS sequence"/>
</dbReference>
<evidence type="ECO:0000313" key="2">
    <source>
        <dbReference type="Proteomes" id="UP000517547"/>
    </source>
</evidence>